<feature type="signal peptide" evidence="1">
    <location>
        <begin position="1"/>
        <end position="28"/>
    </location>
</feature>
<dbReference type="CDD" id="cd00063">
    <property type="entry name" value="FN3"/>
    <property type="match status" value="1"/>
</dbReference>
<dbReference type="InterPro" id="IPR036116">
    <property type="entry name" value="FN3_sf"/>
</dbReference>
<dbReference type="InterPro" id="IPR013783">
    <property type="entry name" value="Ig-like_fold"/>
</dbReference>
<dbReference type="VEuPathDB" id="VectorBase:GPAI029524"/>
<evidence type="ECO:0000313" key="3">
    <source>
        <dbReference type="Proteomes" id="UP000092445"/>
    </source>
</evidence>
<dbReference type="EnsemblMetazoa" id="GPAI029524-RA">
    <property type="protein sequence ID" value="GPAI029524-PA"/>
    <property type="gene ID" value="GPAI029524"/>
</dbReference>
<evidence type="ECO:0000256" key="1">
    <source>
        <dbReference type="SAM" id="SignalP"/>
    </source>
</evidence>
<dbReference type="AlphaFoldDB" id="A0A1A9ZZ88"/>
<proteinExistence type="predicted"/>
<keyword evidence="3" id="KW-1185">Reference proteome</keyword>
<sequence length="111" mass="12400">MYAQNVIFIKHTVVVVLLLMLLVAVAVAVAVANLCQTSTICNFQYIILDTLENIYTQELICIGSYNHEILNLEPYTQYKVTVQVFNPEGLGPETTILVMTDEGGNEILTLY</sequence>
<organism evidence="2 3">
    <name type="scientific">Glossina pallidipes</name>
    <name type="common">Tsetse fly</name>
    <dbReference type="NCBI Taxonomy" id="7398"/>
    <lineage>
        <taxon>Eukaryota</taxon>
        <taxon>Metazoa</taxon>
        <taxon>Ecdysozoa</taxon>
        <taxon>Arthropoda</taxon>
        <taxon>Hexapoda</taxon>
        <taxon>Insecta</taxon>
        <taxon>Pterygota</taxon>
        <taxon>Neoptera</taxon>
        <taxon>Endopterygota</taxon>
        <taxon>Diptera</taxon>
        <taxon>Brachycera</taxon>
        <taxon>Muscomorpha</taxon>
        <taxon>Hippoboscoidea</taxon>
        <taxon>Glossinidae</taxon>
        <taxon>Glossina</taxon>
    </lineage>
</organism>
<evidence type="ECO:0000313" key="2">
    <source>
        <dbReference type="EnsemblMetazoa" id="GPAI029524-PA"/>
    </source>
</evidence>
<dbReference type="SUPFAM" id="SSF49265">
    <property type="entry name" value="Fibronectin type III"/>
    <property type="match status" value="1"/>
</dbReference>
<reference evidence="3" key="1">
    <citation type="submission" date="2014-03" db="EMBL/GenBank/DDBJ databases">
        <authorList>
            <person name="Aksoy S."/>
            <person name="Warren W."/>
            <person name="Wilson R.K."/>
        </authorList>
    </citation>
    <scope>NUCLEOTIDE SEQUENCE [LARGE SCALE GENOMIC DNA]</scope>
    <source>
        <strain evidence="3">IAEA</strain>
    </source>
</reference>
<keyword evidence="1" id="KW-0732">Signal</keyword>
<dbReference type="Gene3D" id="2.60.40.10">
    <property type="entry name" value="Immunoglobulins"/>
    <property type="match status" value="1"/>
</dbReference>
<dbReference type="Proteomes" id="UP000092445">
    <property type="component" value="Unassembled WGS sequence"/>
</dbReference>
<reference evidence="2" key="2">
    <citation type="submission" date="2020-05" db="UniProtKB">
        <authorList>
            <consortium name="EnsemblMetazoa"/>
        </authorList>
    </citation>
    <scope>IDENTIFICATION</scope>
    <source>
        <strain evidence="2">IAEA</strain>
    </source>
</reference>
<accession>A0A1A9ZZ88</accession>
<feature type="chain" id="PRO_5008403308" description="Fibronectin type-III domain-containing protein" evidence="1">
    <location>
        <begin position="29"/>
        <end position="111"/>
    </location>
</feature>
<evidence type="ECO:0008006" key="4">
    <source>
        <dbReference type="Google" id="ProtNLM"/>
    </source>
</evidence>
<protein>
    <recommendedName>
        <fullName evidence="4">Fibronectin type-III domain-containing protein</fullName>
    </recommendedName>
</protein>
<dbReference type="STRING" id="7398.A0A1A9ZZ88"/>
<dbReference type="InterPro" id="IPR003961">
    <property type="entry name" value="FN3_dom"/>
</dbReference>
<name>A0A1A9ZZ88_GLOPL</name>